<dbReference type="EMBL" id="KQ435879">
    <property type="protein sequence ID" value="KOX69860.1"/>
    <property type="molecule type" value="Genomic_DNA"/>
</dbReference>
<accession>A0A0M8ZRV4</accession>
<dbReference type="Proteomes" id="UP000053105">
    <property type="component" value="Unassembled WGS sequence"/>
</dbReference>
<feature type="region of interest" description="Disordered" evidence="1">
    <location>
        <begin position="116"/>
        <end position="147"/>
    </location>
</feature>
<protein>
    <submittedName>
        <fullName evidence="2">Uncharacterized protein</fullName>
    </submittedName>
</protein>
<evidence type="ECO:0000313" key="3">
    <source>
        <dbReference type="Proteomes" id="UP000053105"/>
    </source>
</evidence>
<evidence type="ECO:0000313" key="2">
    <source>
        <dbReference type="EMBL" id="KOX69860.1"/>
    </source>
</evidence>
<reference evidence="2 3" key="1">
    <citation type="submission" date="2015-07" db="EMBL/GenBank/DDBJ databases">
        <title>The genome of Melipona quadrifasciata.</title>
        <authorList>
            <person name="Pan H."/>
            <person name="Kapheim K."/>
        </authorList>
    </citation>
    <scope>NUCLEOTIDE SEQUENCE [LARGE SCALE GENOMIC DNA]</scope>
    <source>
        <strain evidence="2">0111107301</strain>
        <tissue evidence="2">Whole body</tissue>
    </source>
</reference>
<dbReference type="AlphaFoldDB" id="A0A0M8ZRV4"/>
<proteinExistence type="predicted"/>
<sequence length="177" mass="20045">MFFVGKEIFRLGVCCGKNRTTSFSCDNNSNGGNGIYTPWFLVRTISFHGCKRVTVPADRNIGYWFDLQIHNRKTAATYISRPKIPERGCMYVSPIRAKVRSSLTQIHSLFVPSRVDKRKTVQAPQPSTESCSHATPEGEKKKTRNKSAFSAIFNPSLPMEARLRHNLFTSQRKETNG</sequence>
<organism evidence="2 3">
    <name type="scientific">Melipona quadrifasciata</name>
    <dbReference type="NCBI Taxonomy" id="166423"/>
    <lineage>
        <taxon>Eukaryota</taxon>
        <taxon>Metazoa</taxon>
        <taxon>Ecdysozoa</taxon>
        <taxon>Arthropoda</taxon>
        <taxon>Hexapoda</taxon>
        <taxon>Insecta</taxon>
        <taxon>Pterygota</taxon>
        <taxon>Neoptera</taxon>
        <taxon>Endopterygota</taxon>
        <taxon>Hymenoptera</taxon>
        <taxon>Apocrita</taxon>
        <taxon>Aculeata</taxon>
        <taxon>Apoidea</taxon>
        <taxon>Anthophila</taxon>
        <taxon>Apidae</taxon>
        <taxon>Melipona</taxon>
    </lineage>
</organism>
<name>A0A0M8ZRV4_9HYME</name>
<evidence type="ECO:0000256" key="1">
    <source>
        <dbReference type="SAM" id="MobiDB-lite"/>
    </source>
</evidence>
<feature type="compositionally biased region" description="Polar residues" evidence="1">
    <location>
        <begin position="122"/>
        <end position="133"/>
    </location>
</feature>
<gene>
    <name evidence="2" type="ORF">WN51_06205</name>
</gene>
<keyword evidence="3" id="KW-1185">Reference proteome</keyword>